<dbReference type="InterPro" id="IPR011528">
    <property type="entry name" value="NERD"/>
</dbReference>
<evidence type="ECO:0000313" key="2">
    <source>
        <dbReference type="EMBL" id="MDC3419728.1"/>
    </source>
</evidence>
<comment type="caution">
    <text evidence="2">The sequence shown here is derived from an EMBL/GenBank/DDBJ whole genome shotgun (WGS) entry which is preliminary data.</text>
</comment>
<accession>A0A9X3WIT2</accession>
<dbReference type="RefSeq" id="WP_259867423.1">
    <property type="nucleotide sequence ID" value="NZ_JAMQJZ010000003.1"/>
</dbReference>
<gene>
    <name evidence="2" type="ORF">NC661_05030</name>
</gene>
<dbReference type="EMBL" id="JAMQJZ010000003">
    <property type="protein sequence ID" value="MDC3419728.1"/>
    <property type="molecule type" value="Genomic_DNA"/>
</dbReference>
<dbReference type="Pfam" id="PF08378">
    <property type="entry name" value="NERD"/>
    <property type="match status" value="1"/>
</dbReference>
<organism evidence="2 3">
    <name type="scientific">Aquibacillus koreensis</name>
    <dbReference type="NCBI Taxonomy" id="279446"/>
    <lineage>
        <taxon>Bacteria</taxon>
        <taxon>Bacillati</taxon>
        <taxon>Bacillota</taxon>
        <taxon>Bacilli</taxon>
        <taxon>Bacillales</taxon>
        <taxon>Bacillaceae</taxon>
        <taxon>Aquibacillus</taxon>
    </lineage>
</organism>
<dbReference type="PROSITE" id="PS50965">
    <property type="entry name" value="NERD"/>
    <property type="match status" value="1"/>
</dbReference>
<protein>
    <submittedName>
        <fullName evidence="2">NERD domain-containing protein</fullName>
    </submittedName>
</protein>
<dbReference type="AlphaFoldDB" id="A0A9X3WIT2"/>
<feature type="domain" description="NERD" evidence="1">
    <location>
        <begin position="39"/>
        <end position="155"/>
    </location>
</feature>
<name>A0A9X3WIT2_9BACI</name>
<keyword evidence="3" id="KW-1185">Reference proteome</keyword>
<proteinExistence type="predicted"/>
<sequence length="316" mass="35960">MSIEETAEQISKMDALLQRLSSSHTSYIKLKDDYMKIVAGLRGEKELARQLKRLPQDGFVVLAGARLFQDGIPFQMDGLILSPKLIIIVESKNMFGTLFFDTEFNQMIRLANDVEEGYRNPITQVSFHKEQLQKWLFINGFGHPPIETLVSISHPSTILKTNAANQSQIFSQVMHAENIVGAIIQLQDKYDQTYLNVGEISALIERFHTPVDLNLLEKYEIKVKDLLTGVHCPNCKSLPMKRVYGKWLCPSCSSFSKDAHVKAIRDYLLLIQPTISNKQCRDFLHLKSANIAQLMLRSMGLRAEGETKSRVYRIAE</sequence>
<evidence type="ECO:0000259" key="1">
    <source>
        <dbReference type="PROSITE" id="PS50965"/>
    </source>
</evidence>
<dbReference type="Proteomes" id="UP001145072">
    <property type="component" value="Unassembled WGS sequence"/>
</dbReference>
<evidence type="ECO:0000313" key="3">
    <source>
        <dbReference type="Proteomes" id="UP001145072"/>
    </source>
</evidence>
<reference evidence="2" key="1">
    <citation type="submission" date="2022-06" db="EMBL/GenBank/DDBJ databases">
        <title>Aquibacillus sp. a new bacterium isolated from soil saline samples.</title>
        <authorList>
            <person name="Galisteo C."/>
            <person name="De La Haba R."/>
            <person name="Sanchez-Porro C."/>
            <person name="Ventosa A."/>
        </authorList>
    </citation>
    <scope>NUCLEOTIDE SEQUENCE</scope>
    <source>
        <strain evidence="2">JCM 12387</strain>
    </source>
</reference>